<dbReference type="Proteomes" id="UP000297753">
    <property type="component" value="Unassembled WGS sequence"/>
</dbReference>
<dbReference type="RefSeq" id="WP_134836177.1">
    <property type="nucleotide sequence ID" value="NZ_SATR01000022.1"/>
</dbReference>
<accession>A0A4Y8WE01</accession>
<feature type="chain" id="PRO_5021467613" evidence="1">
    <location>
        <begin position="21"/>
        <end position="326"/>
    </location>
</feature>
<evidence type="ECO:0000313" key="2">
    <source>
        <dbReference type="EMBL" id="TFH90855.1"/>
    </source>
</evidence>
<name>A0A4Y8WE01_9VIBR</name>
<protein>
    <submittedName>
        <fullName evidence="2">DUF2860 domain-containing protein</fullName>
    </submittedName>
</protein>
<dbReference type="Pfam" id="PF11059">
    <property type="entry name" value="DUF2860"/>
    <property type="match status" value="1"/>
</dbReference>
<keyword evidence="3" id="KW-1185">Reference proteome</keyword>
<dbReference type="InterPro" id="IPR016896">
    <property type="entry name" value="DUF2860"/>
</dbReference>
<feature type="signal peptide" evidence="1">
    <location>
        <begin position="1"/>
        <end position="20"/>
    </location>
</feature>
<dbReference type="AlphaFoldDB" id="A0A4Y8WE01"/>
<reference evidence="2 3" key="1">
    <citation type="submission" date="2019-01" db="EMBL/GenBank/DDBJ databases">
        <title>Vibrio BEI176 sp. nov, a marine bacterium isolated from China: eastern marignal seas.</title>
        <authorList>
            <person name="Li B."/>
        </authorList>
    </citation>
    <scope>NUCLEOTIDE SEQUENCE [LARGE SCALE GENOMIC DNA]</scope>
    <source>
        <strain evidence="2 3">BEI176</strain>
    </source>
</reference>
<evidence type="ECO:0000313" key="3">
    <source>
        <dbReference type="Proteomes" id="UP000297753"/>
    </source>
</evidence>
<dbReference type="PIRSF" id="PIRSF028696">
    <property type="entry name" value="UCP028696"/>
    <property type="match status" value="1"/>
</dbReference>
<dbReference type="EMBL" id="SATR01000022">
    <property type="protein sequence ID" value="TFH90855.1"/>
    <property type="molecule type" value="Genomic_DNA"/>
</dbReference>
<proteinExistence type="predicted"/>
<sequence>MTTIKPIVLALAVISTPALAQLSKHAGLSGELSLSSGYLSSTSNFNTDANAELADNTQAGQREGDFLVFPLGNLAYTFGQKLDKQVYAGTSREDIAIGTLALELGYKQQLANGTVIDASFLPTIMSGDTWANPFEEGVQRSETDETGTAYRLKFSNIAQSGFSLDTVYADKEIKDERSGQFDSDINSDLLRRDASSIYVKGGYRLPLSRTTFIIPSLTYIQTDAEGDAYSNTSIGGELSLFKLIDRHQFVLTASYTNRSYDASHPIYNTTRSDDEVSLFAAYEYKQFMGWQNWSLVSFAGFGQTDSNIEFYDEDQMILSLGVNYRF</sequence>
<keyword evidence="1" id="KW-0732">Signal</keyword>
<dbReference type="OrthoDB" id="6199337at2"/>
<evidence type="ECO:0000256" key="1">
    <source>
        <dbReference type="SAM" id="SignalP"/>
    </source>
</evidence>
<comment type="caution">
    <text evidence="2">The sequence shown here is derived from an EMBL/GenBank/DDBJ whole genome shotgun (WGS) entry which is preliminary data.</text>
</comment>
<organism evidence="2 3">
    <name type="scientific">Vibrio ouci</name>
    <dbReference type="NCBI Taxonomy" id="2499078"/>
    <lineage>
        <taxon>Bacteria</taxon>
        <taxon>Pseudomonadati</taxon>
        <taxon>Pseudomonadota</taxon>
        <taxon>Gammaproteobacteria</taxon>
        <taxon>Vibrionales</taxon>
        <taxon>Vibrionaceae</taxon>
        <taxon>Vibrio</taxon>
    </lineage>
</organism>
<gene>
    <name evidence="2" type="ORF">ELS82_14905</name>
</gene>